<dbReference type="FunFam" id="1.20.200.10:FF:000015">
    <property type="entry name" value="argininosuccinate lyase isoform X2"/>
    <property type="match status" value="1"/>
</dbReference>
<gene>
    <name evidence="4" type="ORF">GBAR_LOCUS17740</name>
</gene>
<accession>A0AA35SJH8</accession>
<dbReference type="InterPro" id="IPR009049">
    <property type="entry name" value="Argininosuccinate_lyase"/>
</dbReference>
<dbReference type="GO" id="GO:0004056">
    <property type="term" value="F:argininosuccinate lyase activity"/>
    <property type="evidence" value="ECO:0007669"/>
    <property type="project" value="InterPro"/>
</dbReference>
<dbReference type="InterPro" id="IPR008948">
    <property type="entry name" value="L-Aspartase-like"/>
</dbReference>
<reference evidence="4" key="1">
    <citation type="submission" date="2023-03" db="EMBL/GenBank/DDBJ databases">
        <authorList>
            <person name="Steffen K."/>
            <person name="Cardenas P."/>
        </authorList>
    </citation>
    <scope>NUCLEOTIDE SEQUENCE</scope>
</reference>
<dbReference type="InterPro" id="IPR022761">
    <property type="entry name" value="Fumarate_lyase_N"/>
</dbReference>
<dbReference type="PANTHER" id="PTHR43814:SF1">
    <property type="entry name" value="ARGININOSUCCINATE LYASE"/>
    <property type="match status" value="1"/>
</dbReference>
<protein>
    <submittedName>
        <fullName evidence="4">Argininosuccinate lyase</fullName>
    </submittedName>
</protein>
<keyword evidence="4" id="KW-0456">Lyase</keyword>
<sequence>MDAVADRDFLLDFQSASSICMMHLSRMAEEFVLWSSDEFAFIRLSEEYTTGSSIMPQKRNPDFAELARGKTGRVFGSLMALLTLMKGLPLTYNRDMQEDKEGFFDTFDTLLATLTIFADMIAKMHIVPERMREAAQGSYVLATDIADYLVDRGMPFREAHGVVARLSRHAVERGVQFEELTLDEYRSFSTLFDEEVLAISVDSSVAARDVPGGTAFDRVNQAVADAKTQLVSERGGSK</sequence>
<proteinExistence type="inferred from homology"/>
<dbReference type="PANTHER" id="PTHR43814">
    <property type="entry name" value="ARGININOSUCCINATE LYASE"/>
    <property type="match status" value="1"/>
</dbReference>
<comment type="similarity">
    <text evidence="1">Belongs to the lyase 1 family. Argininosuccinate lyase subfamily.</text>
</comment>
<dbReference type="InterPro" id="IPR029419">
    <property type="entry name" value="Arg_succ_lyase_C"/>
</dbReference>
<evidence type="ECO:0000259" key="2">
    <source>
        <dbReference type="Pfam" id="PF00206"/>
    </source>
</evidence>
<evidence type="ECO:0000256" key="1">
    <source>
        <dbReference type="ARBA" id="ARBA00010755"/>
    </source>
</evidence>
<dbReference type="InterPro" id="IPR000362">
    <property type="entry name" value="Fumarate_lyase_fam"/>
</dbReference>
<keyword evidence="5" id="KW-1185">Reference proteome</keyword>
<dbReference type="PROSITE" id="PS00163">
    <property type="entry name" value="FUMARATE_LYASES"/>
    <property type="match status" value="1"/>
</dbReference>
<dbReference type="NCBIfam" id="TIGR00838">
    <property type="entry name" value="argH"/>
    <property type="match status" value="1"/>
</dbReference>
<dbReference type="Gene3D" id="1.20.200.10">
    <property type="entry name" value="Fumarase/aspartase (Central domain)"/>
    <property type="match status" value="1"/>
</dbReference>
<dbReference type="GO" id="GO:0005829">
    <property type="term" value="C:cytosol"/>
    <property type="evidence" value="ECO:0007669"/>
    <property type="project" value="TreeGrafter"/>
</dbReference>
<dbReference type="GO" id="GO:0042450">
    <property type="term" value="P:L-arginine biosynthetic process via ornithine"/>
    <property type="evidence" value="ECO:0007669"/>
    <property type="project" value="InterPro"/>
</dbReference>
<dbReference type="PRINTS" id="PR00149">
    <property type="entry name" value="FUMRATELYASE"/>
</dbReference>
<dbReference type="Pfam" id="PF14698">
    <property type="entry name" value="ASL_C2"/>
    <property type="match status" value="1"/>
</dbReference>
<feature type="domain" description="Argininosuccinate lyase C-terminal" evidence="3">
    <location>
        <begin position="139"/>
        <end position="205"/>
    </location>
</feature>
<evidence type="ECO:0000313" key="4">
    <source>
        <dbReference type="EMBL" id="CAI8031245.1"/>
    </source>
</evidence>
<comment type="caution">
    <text evidence="4">The sequence shown here is derived from an EMBL/GenBank/DDBJ whole genome shotgun (WGS) entry which is preliminary data.</text>
</comment>
<dbReference type="SUPFAM" id="SSF48557">
    <property type="entry name" value="L-aspartase-like"/>
    <property type="match status" value="1"/>
</dbReference>
<dbReference type="AlphaFoldDB" id="A0AA35SJH8"/>
<dbReference type="EMBL" id="CASHTH010002526">
    <property type="protein sequence ID" value="CAI8031245.1"/>
    <property type="molecule type" value="Genomic_DNA"/>
</dbReference>
<dbReference type="Gene3D" id="1.10.40.30">
    <property type="entry name" value="Fumarase/aspartase (C-terminal domain)"/>
    <property type="match status" value="1"/>
</dbReference>
<name>A0AA35SJH8_GEOBA</name>
<dbReference type="Proteomes" id="UP001174909">
    <property type="component" value="Unassembled WGS sequence"/>
</dbReference>
<dbReference type="PRINTS" id="PR00145">
    <property type="entry name" value="ARGSUCLYASE"/>
</dbReference>
<evidence type="ECO:0000259" key="3">
    <source>
        <dbReference type="Pfam" id="PF14698"/>
    </source>
</evidence>
<evidence type="ECO:0000313" key="5">
    <source>
        <dbReference type="Proteomes" id="UP001174909"/>
    </source>
</evidence>
<dbReference type="FunFam" id="1.10.40.30:FF:000001">
    <property type="entry name" value="Argininosuccinate lyase"/>
    <property type="match status" value="1"/>
</dbReference>
<dbReference type="InterPro" id="IPR020557">
    <property type="entry name" value="Fumarate_lyase_CS"/>
</dbReference>
<dbReference type="Pfam" id="PF00206">
    <property type="entry name" value="Lyase_1"/>
    <property type="match status" value="1"/>
</dbReference>
<organism evidence="4 5">
    <name type="scientific">Geodia barretti</name>
    <name type="common">Barrett's horny sponge</name>
    <dbReference type="NCBI Taxonomy" id="519541"/>
    <lineage>
        <taxon>Eukaryota</taxon>
        <taxon>Metazoa</taxon>
        <taxon>Porifera</taxon>
        <taxon>Demospongiae</taxon>
        <taxon>Heteroscleromorpha</taxon>
        <taxon>Tetractinellida</taxon>
        <taxon>Astrophorina</taxon>
        <taxon>Geodiidae</taxon>
        <taxon>Geodia</taxon>
    </lineage>
</organism>
<feature type="domain" description="Fumarate lyase N-terminal" evidence="2">
    <location>
        <begin position="1"/>
        <end position="76"/>
    </location>
</feature>
<dbReference type="CDD" id="cd01359">
    <property type="entry name" value="Argininosuccinate_lyase"/>
    <property type="match status" value="1"/>
</dbReference>